<dbReference type="Proteomes" id="UP001172155">
    <property type="component" value="Unassembled WGS sequence"/>
</dbReference>
<protein>
    <recommendedName>
        <fullName evidence="4">Extracellular membrane protein CFEM domain-containing protein</fullName>
    </recommendedName>
</protein>
<gene>
    <name evidence="2" type="ORF">B0T18DRAFT_402236</name>
</gene>
<feature type="signal peptide" evidence="1">
    <location>
        <begin position="1"/>
        <end position="17"/>
    </location>
</feature>
<reference evidence="2" key="1">
    <citation type="submission" date="2023-06" db="EMBL/GenBank/DDBJ databases">
        <title>Genome-scale phylogeny and comparative genomics of the fungal order Sordariales.</title>
        <authorList>
            <consortium name="Lawrence Berkeley National Laboratory"/>
            <person name="Hensen N."/>
            <person name="Bonometti L."/>
            <person name="Westerberg I."/>
            <person name="Brannstrom I.O."/>
            <person name="Guillou S."/>
            <person name="Cros-Aarteil S."/>
            <person name="Calhoun S."/>
            <person name="Haridas S."/>
            <person name="Kuo A."/>
            <person name="Mondo S."/>
            <person name="Pangilinan J."/>
            <person name="Riley R."/>
            <person name="LaButti K."/>
            <person name="Andreopoulos B."/>
            <person name="Lipzen A."/>
            <person name="Chen C."/>
            <person name="Yanf M."/>
            <person name="Daum C."/>
            <person name="Ng V."/>
            <person name="Clum A."/>
            <person name="Steindorff A."/>
            <person name="Ohm R."/>
            <person name="Martin F."/>
            <person name="Silar P."/>
            <person name="Natvig D."/>
            <person name="Lalanne C."/>
            <person name="Gautier V."/>
            <person name="Ament-velasquez S.L."/>
            <person name="Kruys A."/>
            <person name="Hutchinson M.I."/>
            <person name="Powell A.J."/>
            <person name="Barry K."/>
            <person name="Miller A.N."/>
            <person name="Grigoriev I.V."/>
            <person name="Debuchy R."/>
            <person name="Gladieux P."/>
            <person name="Thoren M.H."/>
            <person name="Johannesson H."/>
        </authorList>
    </citation>
    <scope>NUCLEOTIDE SEQUENCE</scope>
    <source>
        <strain evidence="2">SMH3187-1</strain>
    </source>
</reference>
<dbReference type="InterPro" id="IPR036673">
    <property type="entry name" value="Cyanovirin-N_sf"/>
</dbReference>
<organism evidence="2 3">
    <name type="scientific">Schizothecium vesticola</name>
    <dbReference type="NCBI Taxonomy" id="314040"/>
    <lineage>
        <taxon>Eukaryota</taxon>
        <taxon>Fungi</taxon>
        <taxon>Dikarya</taxon>
        <taxon>Ascomycota</taxon>
        <taxon>Pezizomycotina</taxon>
        <taxon>Sordariomycetes</taxon>
        <taxon>Sordariomycetidae</taxon>
        <taxon>Sordariales</taxon>
        <taxon>Schizotheciaceae</taxon>
        <taxon>Schizothecium</taxon>
    </lineage>
</organism>
<keyword evidence="3" id="KW-1185">Reference proteome</keyword>
<sequence length="91" mass="9812">MQLSVIFLQSLLAMAIASPVSDSIPAIQKRDCYSNCIDGCNAGKGGSCSWACTLTCSIDYSGNQRTTSTNLDDFVHNWDGTLVCFNRHGSK</sequence>
<evidence type="ECO:0000313" key="3">
    <source>
        <dbReference type="Proteomes" id="UP001172155"/>
    </source>
</evidence>
<feature type="chain" id="PRO_5041253773" description="Extracellular membrane protein CFEM domain-containing protein" evidence="1">
    <location>
        <begin position="18"/>
        <end position="91"/>
    </location>
</feature>
<evidence type="ECO:0008006" key="4">
    <source>
        <dbReference type="Google" id="ProtNLM"/>
    </source>
</evidence>
<keyword evidence="1" id="KW-0732">Signal</keyword>
<comment type="caution">
    <text evidence="2">The sequence shown here is derived from an EMBL/GenBank/DDBJ whole genome shotgun (WGS) entry which is preliminary data.</text>
</comment>
<accession>A0AA40F4W5</accession>
<evidence type="ECO:0000313" key="2">
    <source>
        <dbReference type="EMBL" id="KAK0751313.1"/>
    </source>
</evidence>
<dbReference type="SUPFAM" id="SSF51322">
    <property type="entry name" value="Cyanovirin-N"/>
    <property type="match status" value="1"/>
</dbReference>
<proteinExistence type="predicted"/>
<evidence type="ECO:0000256" key="1">
    <source>
        <dbReference type="SAM" id="SignalP"/>
    </source>
</evidence>
<dbReference type="EMBL" id="JAUKUD010000002">
    <property type="protein sequence ID" value="KAK0751313.1"/>
    <property type="molecule type" value="Genomic_DNA"/>
</dbReference>
<dbReference type="AlphaFoldDB" id="A0AA40F4W5"/>
<name>A0AA40F4W5_9PEZI</name>